<dbReference type="InterPro" id="IPR030391">
    <property type="entry name" value="MeTrfase_TrmA_CS"/>
</dbReference>
<dbReference type="InterPro" id="IPR012340">
    <property type="entry name" value="NA-bd_OB-fold"/>
</dbReference>
<dbReference type="Gene3D" id="2.40.50.140">
    <property type="entry name" value="Nucleic acid-binding proteins"/>
    <property type="match status" value="1"/>
</dbReference>
<organism evidence="6 7">
    <name type="scientific">candidate division TA06 bacterium SM23_40</name>
    <dbReference type="NCBI Taxonomy" id="1703774"/>
    <lineage>
        <taxon>Bacteria</taxon>
        <taxon>Bacteria division TA06</taxon>
    </lineage>
</organism>
<evidence type="ECO:0000256" key="2">
    <source>
        <dbReference type="ARBA" id="ARBA00022679"/>
    </source>
</evidence>
<feature type="binding site" evidence="4">
    <location>
        <position position="327"/>
    </location>
    <ligand>
        <name>S-adenosyl-L-methionine</name>
        <dbReference type="ChEBI" id="CHEBI:59789"/>
    </ligand>
</feature>
<comment type="caution">
    <text evidence="6">The sequence shown here is derived from an EMBL/GenBank/DDBJ whole genome shotgun (WGS) entry which is preliminary data.</text>
</comment>
<evidence type="ECO:0000313" key="6">
    <source>
        <dbReference type="EMBL" id="KPK71528.1"/>
    </source>
</evidence>
<protein>
    <recommendedName>
        <fullName evidence="5">TRAM domain-containing protein</fullName>
    </recommendedName>
</protein>
<gene>
    <name evidence="6" type="ORF">AMJ82_00780</name>
</gene>
<feature type="binding site" evidence="4">
    <location>
        <position position="277"/>
    </location>
    <ligand>
        <name>S-adenosyl-L-methionine</name>
        <dbReference type="ChEBI" id="CHEBI:59789"/>
    </ligand>
</feature>
<proteinExistence type="inferred from homology"/>
<evidence type="ECO:0000256" key="1">
    <source>
        <dbReference type="ARBA" id="ARBA00022603"/>
    </source>
</evidence>
<dbReference type="GO" id="GO:0070475">
    <property type="term" value="P:rRNA base methylation"/>
    <property type="evidence" value="ECO:0007669"/>
    <property type="project" value="TreeGrafter"/>
</dbReference>
<sequence>MEELEARLHRFAQGGDAVGRCGELVVFVAGGVPGERVKVKLRERHRRYAKGTVADVLEPSGERVASPCPVFGQCGGCQWQMLEYGAQLRWKQELVKEALARIGGLEDVPVHPVMGMKDPWRYRNKGQHPVSTKGARVTAGYYRRGSHEVIDIDSCPIQHPLVDGVMKAARRRLERRHIPIYDEATHRGIVRHLVIRASFSWPQAQLTIVSRTRRAMVALARQLREDVPELVSIVQNVNKQRTNLILGPEYKTLSGRAWVSERIRPFVYRLSSSSFFQVNPTQTEVLCREAVDAAALTGTERVIDVYAGVGTLSLFMAERARRVEGVENMASAVKDARKNVRLNGATNISFHLGDAGSALGRFDRCDVIVLDPPRKGCDPGALRAIAALRPRRIVYVSCEPVTLARDLGRLAEAGYRTEAVQPIDMFPQTYHIECVARVVRA</sequence>
<keyword evidence="1 4" id="KW-0489">Methyltransferase</keyword>
<keyword evidence="3 4" id="KW-0949">S-adenosyl-L-methionine</keyword>
<dbReference type="PROSITE" id="PS50926">
    <property type="entry name" value="TRAM"/>
    <property type="match status" value="1"/>
</dbReference>
<evidence type="ECO:0000256" key="3">
    <source>
        <dbReference type="ARBA" id="ARBA00022691"/>
    </source>
</evidence>
<keyword evidence="2 4" id="KW-0808">Transferase</keyword>
<dbReference type="AlphaFoldDB" id="A0A0S8GEI9"/>
<accession>A0A0S8GEI9</accession>
<dbReference type="Proteomes" id="UP000051717">
    <property type="component" value="Unassembled WGS sequence"/>
</dbReference>
<dbReference type="PANTHER" id="PTHR11061">
    <property type="entry name" value="RNA M5U METHYLTRANSFERASE"/>
    <property type="match status" value="1"/>
</dbReference>
<dbReference type="InterPro" id="IPR010280">
    <property type="entry name" value="U5_MeTrfase_fam"/>
</dbReference>
<evidence type="ECO:0000313" key="7">
    <source>
        <dbReference type="Proteomes" id="UP000051717"/>
    </source>
</evidence>
<dbReference type="NCBIfam" id="TIGR00479">
    <property type="entry name" value="rumA"/>
    <property type="match status" value="1"/>
</dbReference>
<dbReference type="PATRIC" id="fig|1703774.3.peg.1840"/>
<reference evidence="6 7" key="1">
    <citation type="journal article" date="2015" name="Microbiome">
        <title>Genomic resolution of linkages in carbon, nitrogen, and sulfur cycling among widespread estuary sediment bacteria.</title>
        <authorList>
            <person name="Baker B.J."/>
            <person name="Lazar C.S."/>
            <person name="Teske A.P."/>
            <person name="Dick G.J."/>
        </authorList>
    </citation>
    <scope>NUCLEOTIDE SEQUENCE [LARGE SCALE GENOMIC DNA]</scope>
    <source>
        <strain evidence="6">SM23_40</strain>
    </source>
</reference>
<feature type="active site" description="Nucleophile" evidence="4">
    <location>
        <position position="398"/>
    </location>
</feature>
<dbReference type="Pfam" id="PF05958">
    <property type="entry name" value="tRNA_U5-meth_tr"/>
    <property type="match status" value="1"/>
</dbReference>
<dbReference type="FunFam" id="2.40.50.1070:FF:000003">
    <property type="entry name" value="23S rRNA (Uracil-5-)-methyltransferase RumA"/>
    <property type="match status" value="1"/>
</dbReference>
<dbReference type="PROSITE" id="PS51687">
    <property type="entry name" value="SAM_MT_RNA_M5U"/>
    <property type="match status" value="1"/>
</dbReference>
<name>A0A0S8GEI9_UNCT6</name>
<dbReference type="SUPFAM" id="SSF53335">
    <property type="entry name" value="S-adenosyl-L-methionine-dependent methyltransferases"/>
    <property type="match status" value="1"/>
</dbReference>
<dbReference type="PROSITE" id="PS01231">
    <property type="entry name" value="TRMA_2"/>
    <property type="match status" value="1"/>
</dbReference>
<dbReference type="FunFam" id="3.40.50.150:FF:000009">
    <property type="entry name" value="23S rRNA (Uracil(1939)-C(5))-methyltransferase RlmD"/>
    <property type="match status" value="1"/>
</dbReference>
<evidence type="ECO:0000259" key="5">
    <source>
        <dbReference type="PROSITE" id="PS50926"/>
    </source>
</evidence>
<comment type="similarity">
    <text evidence="4">Belongs to the class I-like SAM-binding methyltransferase superfamily. RNA M5U methyltransferase family.</text>
</comment>
<feature type="binding site" evidence="4">
    <location>
        <position position="306"/>
    </location>
    <ligand>
        <name>S-adenosyl-L-methionine</name>
        <dbReference type="ChEBI" id="CHEBI:59789"/>
    </ligand>
</feature>
<dbReference type="CDD" id="cd02440">
    <property type="entry name" value="AdoMet_MTases"/>
    <property type="match status" value="1"/>
</dbReference>
<dbReference type="Gene3D" id="2.40.50.1070">
    <property type="match status" value="1"/>
</dbReference>
<dbReference type="InterPro" id="IPR002792">
    <property type="entry name" value="TRAM_dom"/>
</dbReference>
<dbReference type="Pfam" id="PF01938">
    <property type="entry name" value="TRAM"/>
    <property type="match status" value="1"/>
</dbReference>
<feature type="binding site" evidence="4">
    <location>
        <position position="371"/>
    </location>
    <ligand>
        <name>S-adenosyl-L-methionine</name>
        <dbReference type="ChEBI" id="CHEBI:59789"/>
    </ligand>
</feature>
<evidence type="ECO:0000256" key="4">
    <source>
        <dbReference type="PROSITE-ProRule" id="PRU01024"/>
    </source>
</evidence>
<dbReference type="Gene3D" id="3.40.50.150">
    <property type="entry name" value="Vaccinia Virus protein VP39"/>
    <property type="match status" value="1"/>
</dbReference>
<dbReference type="InterPro" id="IPR029063">
    <property type="entry name" value="SAM-dependent_MTases_sf"/>
</dbReference>
<dbReference type="EMBL" id="LJUI01000003">
    <property type="protein sequence ID" value="KPK71528.1"/>
    <property type="molecule type" value="Genomic_DNA"/>
</dbReference>
<dbReference type="GO" id="GO:0070041">
    <property type="term" value="F:rRNA (uridine-C5-)-methyltransferase activity"/>
    <property type="evidence" value="ECO:0007669"/>
    <property type="project" value="TreeGrafter"/>
</dbReference>
<dbReference type="PANTHER" id="PTHR11061:SF30">
    <property type="entry name" value="TRNA (URACIL(54)-C(5))-METHYLTRANSFERASE"/>
    <property type="match status" value="1"/>
</dbReference>
<feature type="domain" description="TRAM" evidence="5">
    <location>
        <begin position="1"/>
        <end position="55"/>
    </location>
</feature>
<dbReference type="SUPFAM" id="SSF50249">
    <property type="entry name" value="Nucleic acid-binding proteins"/>
    <property type="match status" value="1"/>
</dbReference>